<proteinExistence type="evidence at transcript level"/>
<organism evidence="2">
    <name type="scientific">Medicago truncatula</name>
    <name type="common">Barrel medic</name>
    <name type="synonym">Medicago tribuloides</name>
    <dbReference type="NCBI Taxonomy" id="3880"/>
    <lineage>
        <taxon>Eukaryota</taxon>
        <taxon>Viridiplantae</taxon>
        <taxon>Streptophyta</taxon>
        <taxon>Embryophyta</taxon>
        <taxon>Tracheophyta</taxon>
        <taxon>Spermatophyta</taxon>
        <taxon>Magnoliopsida</taxon>
        <taxon>eudicotyledons</taxon>
        <taxon>Gunneridae</taxon>
        <taxon>Pentapetalae</taxon>
        <taxon>rosids</taxon>
        <taxon>fabids</taxon>
        <taxon>Fabales</taxon>
        <taxon>Fabaceae</taxon>
        <taxon>Papilionoideae</taxon>
        <taxon>50 kb inversion clade</taxon>
        <taxon>NPAAA clade</taxon>
        <taxon>Hologalegina</taxon>
        <taxon>IRL clade</taxon>
        <taxon>Trifolieae</taxon>
        <taxon>Medicago</taxon>
    </lineage>
</organism>
<evidence type="ECO:0000313" key="2">
    <source>
        <dbReference type="EMBL" id="AFK38185.1"/>
    </source>
</evidence>
<dbReference type="EMBL" id="BT138390">
    <property type="protein sequence ID" value="AFK38185.1"/>
    <property type="molecule type" value="mRNA"/>
</dbReference>
<name>I3SD43_MEDTR</name>
<sequence length="78" mass="9182">MEASSETWTYQQCSRLEADPSYENQNSCYGCLPSQRHVLLEQPLEPTRKQEALKQIPHLQQHHSPEVSHHELQQHHQL</sequence>
<feature type="region of interest" description="Disordered" evidence="1">
    <location>
        <begin position="45"/>
        <end position="78"/>
    </location>
</feature>
<feature type="compositionally biased region" description="Basic and acidic residues" evidence="1">
    <location>
        <begin position="63"/>
        <end position="78"/>
    </location>
</feature>
<dbReference type="AlphaFoldDB" id="I3SD43"/>
<accession>I3SD43</accession>
<reference evidence="2" key="1">
    <citation type="submission" date="2012-05" db="EMBL/GenBank/DDBJ databases">
        <authorList>
            <person name="Krishnakumar V."/>
            <person name="Cheung F."/>
            <person name="Xiao Y."/>
            <person name="Chan A."/>
            <person name="Moskal W.A."/>
            <person name="Town C.D."/>
        </authorList>
    </citation>
    <scope>NUCLEOTIDE SEQUENCE</scope>
</reference>
<evidence type="ECO:0000256" key="1">
    <source>
        <dbReference type="SAM" id="MobiDB-lite"/>
    </source>
</evidence>
<protein>
    <submittedName>
        <fullName evidence="2">Uncharacterized protein</fullName>
    </submittedName>
</protein>